<protein>
    <submittedName>
        <fullName evidence="2">Uncharacterized protein</fullName>
    </submittedName>
</protein>
<feature type="region of interest" description="Disordered" evidence="1">
    <location>
        <begin position="1"/>
        <end position="21"/>
    </location>
</feature>
<evidence type="ECO:0000313" key="2">
    <source>
        <dbReference type="EMBL" id="JAH57302.1"/>
    </source>
</evidence>
<dbReference type="AlphaFoldDB" id="A0A0E9TV26"/>
<dbReference type="EMBL" id="GBXM01051275">
    <property type="protein sequence ID" value="JAH57302.1"/>
    <property type="molecule type" value="Transcribed_RNA"/>
</dbReference>
<evidence type="ECO:0000256" key="1">
    <source>
        <dbReference type="SAM" id="MobiDB-lite"/>
    </source>
</evidence>
<proteinExistence type="predicted"/>
<reference evidence="2" key="2">
    <citation type="journal article" date="2015" name="Fish Shellfish Immunol.">
        <title>Early steps in the European eel (Anguilla anguilla)-Vibrio vulnificus interaction in the gills: Role of the RtxA13 toxin.</title>
        <authorList>
            <person name="Callol A."/>
            <person name="Pajuelo D."/>
            <person name="Ebbesson L."/>
            <person name="Teles M."/>
            <person name="MacKenzie S."/>
            <person name="Amaro C."/>
        </authorList>
    </citation>
    <scope>NUCLEOTIDE SEQUENCE</scope>
</reference>
<sequence length="41" mass="4754">MKRSAPSGVPSHPPDGKYRRMTSHRNNLCKLFLILSFCIFF</sequence>
<organism evidence="2">
    <name type="scientific">Anguilla anguilla</name>
    <name type="common">European freshwater eel</name>
    <name type="synonym">Muraena anguilla</name>
    <dbReference type="NCBI Taxonomy" id="7936"/>
    <lineage>
        <taxon>Eukaryota</taxon>
        <taxon>Metazoa</taxon>
        <taxon>Chordata</taxon>
        <taxon>Craniata</taxon>
        <taxon>Vertebrata</taxon>
        <taxon>Euteleostomi</taxon>
        <taxon>Actinopterygii</taxon>
        <taxon>Neopterygii</taxon>
        <taxon>Teleostei</taxon>
        <taxon>Anguilliformes</taxon>
        <taxon>Anguillidae</taxon>
        <taxon>Anguilla</taxon>
    </lineage>
</organism>
<accession>A0A0E9TV26</accession>
<reference evidence="2" key="1">
    <citation type="submission" date="2014-11" db="EMBL/GenBank/DDBJ databases">
        <authorList>
            <person name="Amaro Gonzalez C."/>
        </authorList>
    </citation>
    <scope>NUCLEOTIDE SEQUENCE</scope>
</reference>
<name>A0A0E9TV26_ANGAN</name>